<comment type="similarity">
    <text evidence="1">Belongs to the MDM20/NAA25 family.</text>
</comment>
<sequence>MGTSKGNVLDQYRCMDIYNAIESRNFSLAVKKADALLQAGPFPLASALKSYALFRLGDKEQAGQEAEKVLSQKVNLSVIMPLELVLPSLGRTQQLAELYLSASQAHPNDEELAEGALLCLVKNKMFQRALQLLLKRFRTLKEKKDFWRYIQVAVLHSQRLQPPGSKLALEVAFRLFQEQELEDTGFSEETLSLYLSFFLLQGKDRLQEALKIIEQPHCRSLVNNSLTIQFQLRECWKALEDNESVLRDCRSRIAQGDRNWAVLSECIRTMGQVANGSMNQDDVDLIIKAAEQDQWKDRGSFLGVLELFRVSHDNGLSKPCDLLFADLVRKYLVTFISKPSCFEDIRPFLAHYPEADRASLLEWAHDISDFSTESNIARKVNAAKLSRFFQSDSETARAISVSLLHDHAQALQQLDVPDTEMHPGDDLALLSAMEASATGPEALSTAAVIAIHGCQESKRAYRLRLLLIRLLLRLGCLKLAVQHYEALGLKAVQLDTVSHYVMDRNASFGGSHAADIANVWEGRMKEFYEHSAYEVPEALGRAFSNGKFSQVSDLCEFNDCLQHSCAKLVLQLDMVRSKLVNQDLVDSEYNSAQVTVQKIIDIVNDISSAITQSLSLFDSLHAAWIGIEGIRFLECFEEEKNINISELLKACKEPITQIVQSLSDLMSHADLKDEISKDIPQGIREDPQVPLSALTAARTASVKDPIYTGGNTTLLVLERNNIPSHIYFRQAGIQKASQHKALMVRLSIKHHGQIFAGTKYNIK</sequence>
<dbReference type="GO" id="GO:0031416">
    <property type="term" value="C:NatB complex"/>
    <property type="evidence" value="ECO:0007669"/>
    <property type="project" value="TreeGrafter"/>
</dbReference>
<proteinExistence type="inferred from homology"/>
<evidence type="ECO:0000313" key="2">
    <source>
        <dbReference type="EMBL" id="WFD22258.1"/>
    </source>
</evidence>
<gene>
    <name evidence="2" type="primary">MDM20</name>
    <name evidence="2" type="ORF">MEQU1_000924</name>
</gene>
<protein>
    <submittedName>
        <fullName evidence="2">Mitochondrial distribution and morphology</fullName>
    </submittedName>
</protein>
<dbReference type="Pfam" id="PF09797">
    <property type="entry name" value="NatB_MDM20"/>
    <property type="match status" value="1"/>
</dbReference>
<evidence type="ECO:0000256" key="1">
    <source>
        <dbReference type="ARBA" id="ARBA00006298"/>
    </source>
</evidence>
<dbReference type="PANTHER" id="PTHR22767:SF3">
    <property type="entry name" value="N-ALPHA-ACETYLTRANSFERASE 25, NATB AUXILIARY SUBUNIT"/>
    <property type="match status" value="1"/>
</dbReference>
<dbReference type="PANTHER" id="PTHR22767">
    <property type="entry name" value="N-TERMINAL ACETYLTRANSFERASE-RELATED"/>
    <property type="match status" value="1"/>
</dbReference>
<evidence type="ECO:0000313" key="3">
    <source>
        <dbReference type="Proteomes" id="UP001214415"/>
    </source>
</evidence>
<dbReference type="InterPro" id="IPR019183">
    <property type="entry name" value="NAA25_NatB_aux_su"/>
</dbReference>
<reference evidence="2" key="1">
    <citation type="submission" date="2023-03" db="EMBL/GenBank/DDBJ databases">
        <title>Mating type loci evolution in Malassezia.</title>
        <authorList>
            <person name="Coelho M.A."/>
        </authorList>
    </citation>
    <scope>NUCLEOTIDE SEQUENCE</scope>
    <source>
        <strain evidence="2">CBS 12830</strain>
    </source>
</reference>
<dbReference type="Gene3D" id="1.25.40.1040">
    <property type="match status" value="1"/>
</dbReference>
<organism evidence="2 3">
    <name type="scientific">Malassezia equina</name>
    <dbReference type="NCBI Taxonomy" id="1381935"/>
    <lineage>
        <taxon>Eukaryota</taxon>
        <taxon>Fungi</taxon>
        <taxon>Dikarya</taxon>
        <taxon>Basidiomycota</taxon>
        <taxon>Ustilaginomycotina</taxon>
        <taxon>Malasseziomycetes</taxon>
        <taxon>Malasseziales</taxon>
        <taxon>Malasseziaceae</taxon>
        <taxon>Malassezia</taxon>
    </lineage>
</organism>
<dbReference type="AlphaFoldDB" id="A0AAF0EAR5"/>
<dbReference type="EMBL" id="CP119901">
    <property type="protein sequence ID" value="WFD22258.1"/>
    <property type="molecule type" value="Genomic_DNA"/>
</dbReference>
<dbReference type="Proteomes" id="UP001214415">
    <property type="component" value="Chromosome 2"/>
</dbReference>
<keyword evidence="3" id="KW-1185">Reference proteome</keyword>
<name>A0AAF0EAR5_9BASI</name>
<accession>A0AAF0EAR5</accession>